<accession>A0A2K9DM87</accession>
<evidence type="ECO:0000313" key="2">
    <source>
        <dbReference type="EMBL" id="AUG29478.1"/>
    </source>
</evidence>
<dbReference type="InterPro" id="IPR000073">
    <property type="entry name" value="AB_hydrolase_1"/>
</dbReference>
<evidence type="ECO:0000313" key="3">
    <source>
        <dbReference type="Proteomes" id="UP000233276"/>
    </source>
</evidence>
<dbReference type="InterPro" id="IPR029058">
    <property type="entry name" value="AB_hydrolase_fold"/>
</dbReference>
<protein>
    <recommendedName>
        <fullName evidence="1">AB hydrolase-1 domain-containing protein</fullName>
    </recommendedName>
</protein>
<dbReference type="SUPFAM" id="SSF53474">
    <property type="entry name" value="alpha/beta-Hydrolases"/>
    <property type="match status" value="1"/>
</dbReference>
<dbReference type="Proteomes" id="UP000233276">
    <property type="component" value="Chromosome"/>
</dbReference>
<dbReference type="EMBL" id="CP025299">
    <property type="protein sequence ID" value="AUG29478.1"/>
    <property type="molecule type" value="Genomic_DNA"/>
</dbReference>
<proteinExistence type="predicted"/>
<organism evidence="2 3">
    <name type="scientific">Microbacterium hominis</name>
    <dbReference type="NCBI Taxonomy" id="162426"/>
    <lineage>
        <taxon>Bacteria</taxon>
        <taxon>Bacillati</taxon>
        <taxon>Actinomycetota</taxon>
        <taxon>Actinomycetes</taxon>
        <taxon>Micrococcales</taxon>
        <taxon>Microbacteriaceae</taxon>
        <taxon>Microbacterium</taxon>
    </lineage>
</organism>
<reference evidence="2 3" key="1">
    <citation type="submission" date="2017-12" db="EMBL/GenBank/DDBJ databases">
        <title>Isolation and characterization of estrogens degradatiion strain Microbacterium hominis SJTG1.</title>
        <authorList>
            <person name="Xiong W."/>
            <person name="Yin C."/>
            <person name="Zheng D."/>
            <person name="Liang R."/>
        </authorList>
    </citation>
    <scope>NUCLEOTIDE SEQUENCE [LARGE SCALE GENOMIC DNA]</scope>
    <source>
        <strain evidence="2 3">SJTG1</strain>
    </source>
</reference>
<dbReference type="KEGG" id="mhos:CXR34_08380"/>
<dbReference type="GO" id="GO:0003824">
    <property type="term" value="F:catalytic activity"/>
    <property type="evidence" value="ECO:0007669"/>
    <property type="project" value="UniProtKB-ARBA"/>
</dbReference>
<gene>
    <name evidence="2" type="ORF">CXR34_08380</name>
</gene>
<name>A0A2K9DM87_9MICO</name>
<sequence>MTPAWSIGKATHGHDLWAVHVHGAGSTRAGTLRGVLAAEETAVPSLVVTYRNSMEGPRFGRGRSHLGYAEARDVEAALLHLEDAGVRRFLLFGWSMGAQTVLPLAASQRWRERVVGVVLDSPALSWESTLRANLHAAHLPAALATSALPWIESARRARMVGLDEPVPISRMDWVARAPEIVAPLLVHHGTADTSTPFSDAEKLVDAVPAGSLVATSAGHTVNWNVDPDRWNSATVQFLTSVL</sequence>
<dbReference type="Pfam" id="PF12697">
    <property type="entry name" value="Abhydrolase_6"/>
    <property type="match status" value="1"/>
</dbReference>
<evidence type="ECO:0000259" key="1">
    <source>
        <dbReference type="Pfam" id="PF12697"/>
    </source>
</evidence>
<dbReference type="Gene3D" id="3.40.50.1820">
    <property type="entry name" value="alpha/beta hydrolase"/>
    <property type="match status" value="1"/>
</dbReference>
<dbReference type="AlphaFoldDB" id="A0A2K9DM87"/>
<feature type="domain" description="AB hydrolase-1" evidence="1">
    <location>
        <begin position="19"/>
        <end position="230"/>
    </location>
</feature>